<evidence type="ECO:0000313" key="13">
    <source>
        <dbReference type="Proteomes" id="UP000332933"/>
    </source>
</evidence>
<proteinExistence type="predicted"/>
<dbReference type="Pfam" id="PF00389">
    <property type="entry name" value="2-Hacid_dh"/>
    <property type="match status" value="1"/>
</dbReference>
<dbReference type="InterPro" id="IPR006139">
    <property type="entry name" value="D-isomer_2_OHA_DH_cat_dom"/>
</dbReference>
<dbReference type="EMBL" id="CAADRA010000359">
    <property type="protein sequence ID" value="VFT79889.1"/>
    <property type="molecule type" value="Genomic_DNA"/>
</dbReference>
<dbReference type="InterPro" id="IPR029753">
    <property type="entry name" value="D-isomer_DH_CS"/>
</dbReference>
<dbReference type="InterPro" id="IPR029009">
    <property type="entry name" value="ASB_dom_sf"/>
</dbReference>
<accession>A0A485K845</accession>
<evidence type="ECO:0000256" key="7">
    <source>
        <dbReference type="ARBA" id="ARBA00029440"/>
    </source>
</evidence>
<dbReference type="GO" id="GO:0004617">
    <property type="term" value="F:phosphoglycerate dehydrogenase activity"/>
    <property type="evidence" value="ECO:0007669"/>
    <property type="project" value="TreeGrafter"/>
</dbReference>
<dbReference type="Gene3D" id="3.40.50.720">
    <property type="entry name" value="NAD(P)-binding Rossmann-like Domain"/>
    <property type="match status" value="2"/>
</dbReference>
<evidence type="ECO:0000256" key="5">
    <source>
        <dbReference type="ARBA" id="ARBA00022990"/>
    </source>
</evidence>
<dbReference type="OrthoDB" id="1621027at2759"/>
<feature type="domain" description="D-3-phosphoglycerate dehydrogenase ASB" evidence="10">
    <location>
        <begin position="363"/>
        <end position="492"/>
    </location>
</feature>
<evidence type="ECO:0000313" key="12">
    <source>
        <dbReference type="EMBL" id="VFT79889.1"/>
    </source>
</evidence>
<evidence type="ECO:0000256" key="2">
    <source>
        <dbReference type="ARBA" id="ARBA00021582"/>
    </source>
</evidence>
<dbReference type="SUPFAM" id="SSF51735">
    <property type="entry name" value="NAD(P)-binding Rossmann-fold domains"/>
    <property type="match status" value="1"/>
</dbReference>
<dbReference type="PANTHER" id="PTHR42938:SF22">
    <property type="entry name" value="D-3-PHOSPHOGLYCERATE DEHYDROGENASE"/>
    <property type="match status" value="1"/>
</dbReference>
<keyword evidence="6" id="KW-0560">Oxidoreductase</keyword>
<sequence length="579" mass="61099">MMWARRTYVHGRRRFSAVSFKSHTPAFSNAAKHILCLDVGNPVCIDEFLQHGYHVDEISSQDLINSLGTLGPSLDKYEALLTDGHTKLPTHDILAHATRLKLIGIPGAQTSHVNLLAATNKGVMVQHIGTKLAGSSAVEAELVLSLLIHVARKIPQAIQSTKAGDGTRDAFLGHELLGKSIGIVGLNETGQRVGELASAMGLRVLAFDPNVSAEAAALVGVAKCDSLAELYGASDVLTFHVPLTGLTRKMFNAAALAQCKQGVTLISVGGMEGVIDDAILLPALTSGHVAGVAVDPSSPAAWPAVIDHHPAVLVASSAARATKTHEPARQYKLIAENMCAALDGRSFVGVVNGVFLPLTLLPEMKPFLALCESLGRFLDQVLPSGDVAHVTITTKGGRDIDITTPKARSALQGAVVKGLLAARAHGAPLSLLNASVVAMGQGIDVRLADELDGHATTQHLNNAVQVQVELQTGARCVVMGTVFGEEPRIVQVDEYNDFPAFKPHGTMLFFNNEDRPGAITGVLDQLARADINIASLGLARQADKPQAMGMLSLDSDPTDEIVARLKDLPGITNVRVAKL</sequence>
<evidence type="ECO:0000259" key="9">
    <source>
        <dbReference type="Pfam" id="PF02826"/>
    </source>
</evidence>
<keyword evidence="4" id="KW-0028">Amino-acid biosynthesis</keyword>
<organism evidence="12 13">
    <name type="scientific">Aphanomyces stellatus</name>
    <dbReference type="NCBI Taxonomy" id="120398"/>
    <lineage>
        <taxon>Eukaryota</taxon>
        <taxon>Sar</taxon>
        <taxon>Stramenopiles</taxon>
        <taxon>Oomycota</taxon>
        <taxon>Saprolegniomycetes</taxon>
        <taxon>Saprolegniales</taxon>
        <taxon>Verrucalvaceae</taxon>
        <taxon>Aphanomyces</taxon>
    </lineage>
</organism>
<dbReference type="SUPFAM" id="SSF52283">
    <property type="entry name" value="Formate/glycerate dehydrogenase catalytic domain-like"/>
    <property type="match status" value="1"/>
</dbReference>
<reference evidence="11" key="2">
    <citation type="submission" date="2019-06" db="EMBL/GenBank/DDBJ databases">
        <title>Genomics analysis of Aphanomyces spp. identifies a new class of oomycete effector associated with host adaptation.</title>
        <authorList>
            <person name="Gaulin E."/>
        </authorList>
    </citation>
    <scope>NUCLEOTIDE SEQUENCE</scope>
    <source>
        <strain evidence="11">CBS 578.67</strain>
    </source>
</reference>
<dbReference type="Proteomes" id="UP000332933">
    <property type="component" value="Unassembled WGS sequence"/>
</dbReference>
<comment type="subunit">
    <text evidence="1">Homotetramer.</text>
</comment>
<dbReference type="GO" id="GO:0051287">
    <property type="term" value="F:NAD binding"/>
    <property type="evidence" value="ECO:0007669"/>
    <property type="project" value="InterPro"/>
</dbReference>
<evidence type="ECO:0000256" key="3">
    <source>
        <dbReference type="ARBA" id="ARBA00022553"/>
    </source>
</evidence>
<evidence type="ECO:0000313" key="11">
    <source>
        <dbReference type="EMBL" id="KAF0716732.1"/>
    </source>
</evidence>
<dbReference type="Pfam" id="PF19304">
    <property type="entry name" value="PGDH_inter"/>
    <property type="match status" value="1"/>
</dbReference>
<name>A0A485K845_9STRA</name>
<evidence type="ECO:0000256" key="6">
    <source>
        <dbReference type="ARBA" id="ARBA00023002"/>
    </source>
</evidence>
<evidence type="ECO:0000259" key="8">
    <source>
        <dbReference type="Pfam" id="PF00389"/>
    </source>
</evidence>
<protein>
    <recommendedName>
        <fullName evidence="2">D-3-phosphoglycerate dehydrogenase</fullName>
    </recommendedName>
</protein>
<dbReference type="Pfam" id="PF02826">
    <property type="entry name" value="2-Hacid_dh_C"/>
    <property type="match status" value="1"/>
</dbReference>
<dbReference type="InterPro" id="IPR045865">
    <property type="entry name" value="ACT-like_dom_sf"/>
</dbReference>
<keyword evidence="5" id="KW-0007">Acetylation</keyword>
<gene>
    <name evidence="12" type="primary">Aste57867_2696</name>
    <name evidence="11" type="ORF">As57867_002689</name>
    <name evidence="12" type="ORF">ASTE57867_2696</name>
</gene>
<reference evidence="12 13" key="1">
    <citation type="submission" date="2019-03" db="EMBL/GenBank/DDBJ databases">
        <authorList>
            <person name="Gaulin E."/>
            <person name="Dumas B."/>
        </authorList>
    </citation>
    <scope>NUCLEOTIDE SEQUENCE [LARGE SCALE GENOMIC DNA]</scope>
    <source>
        <strain evidence="12">CBS 568.67</strain>
    </source>
</reference>
<dbReference type="PANTHER" id="PTHR42938">
    <property type="entry name" value="FORMATE DEHYDROGENASE 1"/>
    <property type="match status" value="1"/>
</dbReference>
<dbReference type="CDD" id="cd04902">
    <property type="entry name" value="ACT_3PGDH-xct"/>
    <property type="match status" value="1"/>
</dbReference>
<dbReference type="InterPro" id="IPR045626">
    <property type="entry name" value="PGDH_ASB_dom"/>
</dbReference>
<evidence type="ECO:0000256" key="1">
    <source>
        <dbReference type="ARBA" id="ARBA00011881"/>
    </source>
</evidence>
<keyword evidence="13" id="KW-1185">Reference proteome</keyword>
<feature type="domain" description="D-isomer specific 2-hydroxyacid dehydrogenase NAD-binding" evidence="9">
    <location>
        <begin position="145"/>
        <end position="297"/>
    </location>
</feature>
<evidence type="ECO:0000256" key="4">
    <source>
        <dbReference type="ARBA" id="ARBA00022605"/>
    </source>
</evidence>
<dbReference type="PROSITE" id="PS00670">
    <property type="entry name" value="D_2_HYDROXYACID_DH_2"/>
    <property type="match status" value="1"/>
</dbReference>
<dbReference type="GO" id="GO:0008652">
    <property type="term" value="P:amino acid biosynthetic process"/>
    <property type="evidence" value="ECO:0007669"/>
    <property type="project" value="UniProtKB-KW"/>
</dbReference>
<comment type="pathway">
    <text evidence="7">Amino-acid biosynthesis.</text>
</comment>
<dbReference type="InterPro" id="IPR006140">
    <property type="entry name" value="D-isomer_DH_NAD-bd"/>
</dbReference>
<evidence type="ECO:0000259" key="10">
    <source>
        <dbReference type="Pfam" id="PF19304"/>
    </source>
</evidence>
<feature type="domain" description="D-isomer specific 2-hydroxyacid dehydrogenase catalytic" evidence="8">
    <location>
        <begin position="68"/>
        <end position="352"/>
    </location>
</feature>
<dbReference type="Gene3D" id="3.30.1330.90">
    <property type="entry name" value="D-3-phosphoglycerate dehydrogenase, domain 3"/>
    <property type="match status" value="1"/>
</dbReference>
<dbReference type="SUPFAM" id="SSF143548">
    <property type="entry name" value="Serine metabolism enzymes domain"/>
    <property type="match status" value="1"/>
</dbReference>
<dbReference type="InterPro" id="IPR036291">
    <property type="entry name" value="NAD(P)-bd_dom_sf"/>
</dbReference>
<dbReference type="Gene3D" id="3.30.70.260">
    <property type="match status" value="1"/>
</dbReference>
<dbReference type="EMBL" id="VJMH01000359">
    <property type="protein sequence ID" value="KAF0716732.1"/>
    <property type="molecule type" value="Genomic_DNA"/>
</dbReference>
<keyword evidence="3" id="KW-0597">Phosphoprotein</keyword>
<dbReference type="SUPFAM" id="SSF55021">
    <property type="entry name" value="ACT-like"/>
    <property type="match status" value="1"/>
</dbReference>
<dbReference type="AlphaFoldDB" id="A0A485K845"/>